<dbReference type="RefSeq" id="WP_119973417.1">
    <property type="nucleotide sequence ID" value="NZ_CP032416.1"/>
</dbReference>
<sequence length="238" mass="27582">MDSLKLLLEIQKGRKEIKNYNNIVKDTSYIGKLKELKLEFEKSKENFKEKIHEIEKVKADYNEASEKSSIIKKELDDLKNKLYNYTGCDLKSINATQKEISSKEDNLKALDDKLFRLLEIEEELDSSLEKYKNKLYEIKNNFYNYKNEANKRIAHAKDTILKNTKSIGQMENALPKGLLEEFNKIFSLTGSGAGELDKQICSACRMKISSLTLDSIKKGEKIVYCDNCGRIIYYNDEK</sequence>
<feature type="domain" description="C4-type zinc ribbon" evidence="2">
    <location>
        <begin position="201"/>
        <end position="232"/>
    </location>
</feature>
<dbReference type="InterPro" id="IPR003743">
    <property type="entry name" value="Zf-RING_7"/>
</dbReference>
<accession>A0A386H5Z1</accession>
<dbReference type="EMBL" id="CP032416">
    <property type="protein sequence ID" value="AYD40963.1"/>
    <property type="molecule type" value="Genomic_DNA"/>
</dbReference>
<feature type="coiled-coil region" evidence="1">
    <location>
        <begin position="33"/>
        <end position="148"/>
    </location>
</feature>
<gene>
    <name evidence="3" type="ORF">D4Z93_10700</name>
</gene>
<dbReference type="Pfam" id="PF02591">
    <property type="entry name" value="Zn_ribbon_9"/>
    <property type="match status" value="1"/>
</dbReference>
<evidence type="ECO:0000313" key="3">
    <source>
        <dbReference type="EMBL" id="AYD40963.1"/>
    </source>
</evidence>
<keyword evidence="1" id="KW-0175">Coiled coil</keyword>
<evidence type="ECO:0000259" key="2">
    <source>
        <dbReference type="Pfam" id="PF02591"/>
    </source>
</evidence>
<proteinExistence type="predicted"/>
<dbReference type="Gene3D" id="1.10.287.1490">
    <property type="match status" value="1"/>
</dbReference>
<dbReference type="Proteomes" id="UP000266301">
    <property type="component" value="Chromosome"/>
</dbReference>
<dbReference type="AlphaFoldDB" id="A0A386H5Z1"/>
<reference evidence="3 4" key="1">
    <citation type="journal article" date="2019" name="Int. J. Syst. Evol. Microbiol.">
        <title>Clostridium fermenticellae sp. nov., isolated from the mud in a fermentation cellar for the production of the Chinese liquor, baijiu.</title>
        <authorList>
            <person name="Xu P.X."/>
            <person name="Chai L.J."/>
            <person name="Qiu T."/>
            <person name="Zhang X.J."/>
            <person name="Lu Z.M."/>
            <person name="Xiao C."/>
            <person name="Wang S.T."/>
            <person name="Shen C.H."/>
            <person name="Shi J.S."/>
            <person name="Xu Z.H."/>
        </authorList>
    </citation>
    <scope>NUCLEOTIDE SEQUENCE [LARGE SCALE GENOMIC DNA]</scope>
    <source>
        <strain evidence="3 4">JN500901</strain>
    </source>
</reference>
<dbReference type="KEGG" id="cfer:D4Z93_10700"/>
<name>A0A386H5Z1_9CLOT</name>
<evidence type="ECO:0000256" key="1">
    <source>
        <dbReference type="SAM" id="Coils"/>
    </source>
</evidence>
<organism evidence="3 4">
    <name type="scientific">Clostridium fermenticellae</name>
    <dbReference type="NCBI Taxonomy" id="2068654"/>
    <lineage>
        <taxon>Bacteria</taxon>
        <taxon>Bacillati</taxon>
        <taxon>Bacillota</taxon>
        <taxon>Clostridia</taxon>
        <taxon>Eubacteriales</taxon>
        <taxon>Clostridiaceae</taxon>
        <taxon>Clostridium</taxon>
    </lineage>
</organism>
<dbReference type="OrthoDB" id="9795058at2"/>
<protein>
    <recommendedName>
        <fullName evidence="2">C4-type zinc ribbon domain-containing protein</fullName>
    </recommendedName>
</protein>
<keyword evidence="4" id="KW-1185">Reference proteome</keyword>
<evidence type="ECO:0000313" key="4">
    <source>
        <dbReference type="Proteomes" id="UP000266301"/>
    </source>
</evidence>